<dbReference type="SUPFAM" id="SSF161098">
    <property type="entry name" value="MetI-like"/>
    <property type="match status" value="1"/>
</dbReference>
<evidence type="ECO:0000256" key="1">
    <source>
        <dbReference type="ARBA" id="ARBA00004651"/>
    </source>
</evidence>
<feature type="transmembrane region" description="Helical" evidence="7">
    <location>
        <begin position="289"/>
        <end position="310"/>
    </location>
</feature>
<keyword evidence="2 7" id="KW-0813">Transport</keyword>
<dbReference type="Pfam" id="PF00528">
    <property type="entry name" value="BPD_transp_1"/>
    <property type="match status" value="1"/>
</dbReference>
<name>A0A6C7ED84_ILUCY</name>
<comment type="similarity">
    <text evidence="7">Belongs to the binding-protein-dependent transport system permease family.</text>
</comment>
<dbReference type="OrthoDB" id="4053402at2"/>
<evidence type="ECO:0000256" key="2">
    <source>
        <dbReference type="ARBA" id="ARBA00022448"/>
    </source>
</evidence>
<dbReference type="EMBL" id="AP012057">
    <property type="protein sequence ID" value="BAN04421.1"/>
    <property type="molecule type" value="Genomic_DNA"/>
</dbReference>
<dbReference type="GO" id="GO:0005886">
    <property type="term" value="C:plasma membrane"/>
    <property type="evidence" value="ECO:0007669"/>
    <property type="project" value="UniProtKB-SubCell"/>
</dbReference>
<dbReference type="PANTHER" id="PTHR30193:SF1">
    <property type="entry name" value="ABC TRANSPORTER PERMEASE PROTEIN YESP-RELATED"/>
    <property type="match status" value="1"/>
</dbReference>
<sequence>MASTLFAGAPDDIDDSVDAGDGTLARRERRRGLLFVSPWLLGLSLFFLFPLVASLAMSFTDYRLVTGEGETTTFVGLDNWRTMLGDDNVRNGLLVTAKFGLLFVPMSIFVPLGFAYLLTSERLWGRSFFRVMFYLPSMVPFVAAVIVWRFYLNSQSGWLPRLLRAAGWDGTPNFLNDRNWVLPALVFMAMWGVGNSIIIFIAALNGVPTQLYEAAKIDGASKWRLFRDVTWPMISPITFYNVIISLVGLGQYFLVPFVLLGPEGPPDGASKFYTMVFFRETFKFFKGGYGAALAWGMFVVVFAITSLLFWSAKYWVHYEYEER</sequence>
<dbReference type="SUPFAM" id="SSF160964">
    <property type="entry name" value="MalF N-terminal region-like"/>
    <property type="match status" value="1"/>
</dbReference>
<dbReference type="GO" id="GO:0055085">
    <property type="term" value="P:transmembrane transport"/>
    <property type="evidence" value="ECO:0007669"/>
    <property type="project" value="InterPro"/>
</dbReference>
<organism evidence="9 10">
    <name type="scientific">Ilumatobacter coccineus (strain NBRC 103263 / KCTC 29153 / YM16-304)</name>
    <dbReference type="NCBI Taxonomy" id="1313172"/>
    <lineage>
        <taxon>Bacteria</taxon>
        <taxon>Bacillati</taxon>
        <taxon>Actinomycetota</taxon>
        <taxon>Acidimicrobiia</taxon>
        <taxon>Acidimicrobiales</taxon>
        <taxon>Ilumatobacteraceae</taxon>
        <taxon>Ilumatobacter</taxon>
    </lineage>
</organism>
<evidence type="ECO:0000256" key="4">
    <source>
        <dbReference type="ARBA" id="ARBA00022692"/>
    </source>
</evidence>
<feature type="transmembrane region" description="Helical" evidence="7">
    <location>
        <begin position="131"/>
        <end position="151"/>
    </location>
</feature>
<evidence type="ECO:0000313" key="10">
    <source>
        <dbReference type="Proteomes" id="UP000011863"/>
    </source>
</evidence>
<feature type="transmembrane region" description="Helical" evidence="7">
    <location>
        <begin position="99"/>
        <end position="119"/>
    </location>
</feature>
<dbReference type="Gene3D" id="1.10.3720.10">
    <property type="entry name" value="MetI-like"/>
    <property type="match status" value="1"/>
</dbReference>
<protein>
    <submittedName>
        <fullName evidence="9">Putative ABC transporter permease protein</fullName>
    </submittedName>
</protein>
<dbReference type="AlphaFoldDB" id="A0A6C7ED84"/>
<reference evidence="9 10" key="1">
    <citation type="journal article" date="2013" name="Int. J. Syst. Evol. Microbiol.">
        <title>Ilumatobacter nonamiense sp. nov. and Ilumatobacter coccineum sp. nov., isolated from seashore sand.</title>
        <authorList>
            <person name="Matsumoto A."/>
            <person name="Kasai H."/>
            <person name="Matsuo Y."/>
            <person name="Shizuri Y."/>
            <person name="Ichikawa N."/>
            <person name="Fujita N."/>
            <person name="Omura S."/>
            <person name="Takahashi Y."/>
        </authorList>
    </citation>
    <scope>NUCLEOTIDE SEQUENCE [LARGE SCALE GENOMIC DNA]</scope>
    <source>
        <strain evidence="10">NBRC 103263 / KCTC 29153 / YM16-304</strain>
    </source>
</reference>
<gene>
    <name evidence="9" type="ORF">YM304_41070</name>
</gene>
<feature type="transmembrane region" description="Helical" evidence="7">
    <location>
        <begin position="180"/>
        <end position="208"/>
    </location>
</feature>
<accession>A0A6C7ED84</accession>
<keyword evidence="4 7" id="KW-0812">Transmembrane</keyword>
<keyword evidence="6 7" id="KW-0472">Membrane</keyword>
<evidence type="ECO:0000259" key="8">
    <source>
        <dbReference type="PROSITE" id="PS50928"/>
    </source>
</evidence>
<dbReference type="InterPro" id="IPR035906">
    <property type="entry name" value="MetI-like_sf"/>
</dbReference>
<feature type="domain" description="ABC transmembrane type-1" evidence="8">
    <location>
        <begin position="93"/>
        <end position="310"/>
    </location>
</feature>
<keyword evidence="10" id="KW-1185">Reference proteome</keyword>
<evidence type="ECO:0000313" key="9">
    <source>
        <dbReference type="EMBL" id="BAN04421.1"/>
    </source>
</evidence>
<dbReference type="PANTHER" id="PTHR30193">
    <property type="entry name" value="ABC TRANSPORTER PERMEASE PROTEIN"/>
    <property type="match status" value="1"/>
</dbReference>
<evidence type="ECO:0000256" key="6">
    <source>
        <dbReference type="ARBA" id="ARBA00023136"/>
    </source>
</evidence>
<evidence type="ECO:0000256" key="3">
    <source>
        <dbReference type="ARBA" id="ARBA00022475"/>
    </source>
</evidence>
<dbReference type="InterPro" id="IPR051393">
    <property type="entry name" value="ABC_transporter_permease"/>
</dbReference>
<dbReference type="InterPro" id="IPR000515">
    <property type="entry name" value="MetI-like"/>
</dbReference>
<dbReference type="CDD" id="cd06261">
    <property type="entry name" value="TM_PBP2"/>
    <property type="match status" value="1"/>
</dbReference>
<keyword evidence="3" id="KW-1003">Cell membrane</keyword>
<comment type="subcellular location">
    <subcellularLocation>
        <location evidence="1 7">Cell membrane</location>
        <topology evidence="1 7">Multi-pass membrane protein</topology>
    </subcellularLocation>
</comment>
<evidence type="ECO:0000256" key="7">
    <source>
        <dbReference type="RuleBase" id="RU363032"/>
    </source>
</evidence>
<dbReference type="Proteomes" id="UP000011863">
    <property type="component" value="Chromosome"/>
</dbReference>
<feature type="transmembrane region" description="Helical" evidence="7">
    <location>
        <begin position="33"/>
        <end position="57"/>
    </location>
</feature>
<proteinExistence type="inferred from homology"/>
<dbReference type="PROSITE" id="PS50928">
    <property type="entry name" value="ABC_TM1"/>
    <property type="match status" value="1"/>
</dbReference>
<evidence type="ECO:0000256" key="5">
    <source>
        <dbReference type="ARBA" id="ARBA00022989"/>
    </source>
</evidence>
<keyword evidence="5 7" id="KW-1133">Transmembrane helix</keyword>
<dbReference type="KEGG" id="aym:YM304_41070"/>
<dbReference type="RefSeq" id="WP_015443668.1">
    <property type="nucleotide sequence ID" value="NC_020520.1"/>
</dbReference>
<feature type="transmembrane region" description="Helical" evidence="7">
    <location>
        <begin position="229"/>
        <end position="254"/>
    </location>
</feature>